<keyword evidence="2" id="KW-1185">Reference proteome</keyword>
<evidence type="ECO:0000313" key="2">
    <source>
        <dbReference type="Proteomes" id="UP000235616"/>
    </source>
</evidence>
<reference evidence="1 2" key="1">
    <citation type="submission" date="2018-01" db="EMBL/GenBank/DDBJ databases">
        <title>Whole genome analyses suggest that Burkholderia sensu lato contains two further novel genera in the rhizoxinica-symbiotica group Mycetohabitans gen. nov., and Trinickia gen. nov.: implications for the evolution of diazotrophy and nodulation in the Burkholderiaceae.</title>
        <authorList>
            <person name="Estrada-de los Santos P."/>
            <person name="Palmer M."/>
            <person name="Chavez-Ramirez B."/>
            <person name="Beukes C."/>
            <person name="Steenkamp E.T."/>
            <person name="Hirsch A.M."/>
            <person name="Manyaka P."/>
            <person name="Maluk M."/>
            <person name="Lafos M."/>
            <person name="Crook M."/>
            <person name="Gross E."/>
            <person name="Simon M.F."/>
            <person name="Bueno dos Reis Junior F."/>
            <person name="Poole P.S."/>
            <person name="Venter S.N."/>
            <person name="James E.K."/>
        </authorList>
    </citation>
    <scope>NUCLEOTIDE SEQUENCE [LARGE SCALE GENOMIC DNA]</scope>
    <source>
        <strain evidence="1 2">GIMN1.004</strain>
    </source>
</reference>
<comment type="caution">
    <text evidence="1">The sequence shown here is derived from an EMBL/GenBank/DDBJ whole genome shotgun (WGS) entry which is preliminary data.</text>
</comment>
<dbReference type="AlphaFoldDB" id="A0A2N7VF86"/>
<dbReference type="Pfam" id="PF13711">
    <property type="entry name" value="DUF4160"/>
    <property type="match status" value="1"/>
</dbReference>
<sequence>MPTLLRILGYRVQIFTNDHSPPHVHVEKTSGPSCVFELNCPRGPLRLRTVKGRMSDRTIARLAELIEPEIERLCREWRTIHG</sequence>
<evidence type="ECO:0008006" key="3">
    <source>
        <dbReference type="Google" id="ProtNLM"/>
    </source>
</evidence>
<dbReference type="OrthoDB" id="122670at2"/>
<dbReference type="Proteomes" id="UP000235616">
    <property type="component" value="Unassembled WGS sequence"/>
</dbReference>
<protein>
    <recommendedName>
        <fullName evidence="3">DUF4160 domain-containing protein</fullName>
    </recommendedName>
</protein>
<name>A0A2N7VF86_9BURK</name>
<accession>A0A2N7VF86</accession>
<dbReference type="RefSeq" id="WP_102648229.1">
    <property type="nucleotide sequence ID" value="NZ_PNYA01000028.1"/>
</dbReference>
<organism evidence="1 2">
    <name type="scientific">Trinickia dabaoshanensis</name>
    <dbReference type="NCBI Taxonomy" id="564714"/>
    <lineage>
        <taxon>Bacteria</taxon>
        <taxon>Pseudomonadati</taxon>
        <taxon>Pseudomonadota</taxon>
        <taxon>Betaproteobacteria</taxon>
        <taxon>Burkholderiales</taxon>
        <taxon>Burkholderiaceae</taxon>
        <taxon>Trinickia</taxon>
    </lineage>
</organism>
<proteinExistence type="predicted"/>
<dbReference type="EMBL" id="PNYA01000028">
    <property type="protein sequence ID" value="PMS15818.1"/>
    <property type="molecule type" value="Genomic_DNA"/>
</dbReference>
<dbReference type="InterPro" id="IPR025427">
    <property type="entry name" value="DUF4160"/>
</dbReference>
<evidence type="ECO:0000313" key="1">
    <source>
        <dbReference type="EMBL" id="PMS15818.1"/>
    </source>
</evidence>
<gene>
    <name evidence="1" type="ORF">C0Z18_25395</name>
</gene>